<comment type="similarity">
    <text evidence="1 3">Belongs to the short-chain dehydrogenases/reductases (SDR) family.</text>
</comment>
<gene>
    <name evidence="5" type="primary">yusZ3</name>
    <name evidence="5" type="ordered locus">COCOR_06660</name>
</gene>
<dbReference type="PANTHER" id="PTHR43976">
    <property type="entry name" value="SHORT CHAIN DEHYDROGENASE"/>
    <property type="match status" value="1"/>
</dbReference>
<dbReference type="SUPFAM" id="SSF51735">
    <property type="entry name" value="NAD(P)-binding Rossmann-fold domains"/>
    <property type="match status" value="1"/>
</dbReference>
<dbReference type="PRINTS" id="PR00080">
    <property type="entry name" value="SDRFAMILY"/>
</dbReference>
<protein>
    <submittedName>
        <fullName evidence="5">Putative oxidoreductase</fullName>
    </submittedName>
</protein>
<dbReference type="AlphaFoldDB" id="H8MXP2"/>
<dbReference type="Pfam" id="PF00106">
    <property type="entry name" value="adh_short"/>
    <property type="match status" value="1"/>
</dbReference>
<dbReference type="PRINTS" id="PR00081">
    <property type="entry name" value="GDHRDH"/>
</dbReference>
<dbReference type="InterPro" id="IPR002347">
    <property type="entry name" value="SDR_fam"/>
</dbReference>
<evidence type="ECO:0000256" key="2">
    <source>
        <dbReference type="ARBA" id="ARBA00023002"/>
    </source>
</evidence>
<dbReference type="CDD" id="cd05374">
    <property type="entry name" value="17beta-HSD-like_SDR_c"/>
    <property type="match status" value="1"/>
</dbReference>
<evidence type="ECO:0000259" key="4">
    <source>
        <dbReference type="SMART" id="SM00822"/>
    </source>
</evidence>
<dbReference type="Gene3D" id="3.40.50.720">
    <property type="entry name" value="NAD(P)-binding Rossmann-like Domain"/>
    <property type="match status" value="1"/>
</dbReference>
<dbReference type="OrthoDB" id="658698at2"/>
<dbReference type="PANTHER" id="PTHR43976:SF16">
    <property type="entry name" value="SHORT-CHAIN DEHYDROGENASE_REDUCTASE FAMILY PROTEIN"/>
    <property type="match status" value="1"/>
</dbReference>
<evidence type="ECO:0000313" key="5">
    <source>
        <dbReference type="EMBL" id="AFE11164.1"/>
    </source>
</evidence>
<dbReference type="InterPro" id="IPR036291">
    <property type="entry name" value="NAD(P)-bd_dom_sf"/>
</dbReference>
<dbReference type="InterPro" id="IPR020904">
    <property type="entry name" value="Sc_DH/Rdtase_CS"/>
</dbReference>
<dbReference type="InterPro" id="IPR051911">
    <property type="entry name" value="SDR_oxidoreductase"/>
</dbReference>
<dbReference type="EMBL" id="CP003389">
    <property type="protein sequence ID" value="AFE11164.1"/>
    <property type="molecule type" value="Genomic_DNA"/>
</dbReference>
<proteinExistence type="inferred from homology"/>
<dbReference type="HOGENOM" id="CLU_010194_2_9_7"/>
<name>H8MXP2_CORCM</name>
<keyword evidence="6" id="KW-1185">Reference proteome</keyword>
<reference evidence="6" key="2">
    <citation type="submission" date="2012-03" db="EMBL/GenBank/DDBJ databases">
        <title>Genome sequence of the fruiting myxobacterium Corallococcus coralloides DSM 2259.</title>
        <authorList>
            <person name="Huntley S."/>
            <person name="Zhang Y."/>
            <person name="Treuner-Lange A."/>
            <person name="Sensen C.W."/>
            <person name="Sogaard-Andersen L."/>
        </authorList>
    </citation>
    <scope>NUCLEOTIDE SEQUENCE [LARGE SCALE GENOMIC DNA]</scope>
    <source>
        <strain evidence="6">ATCC 25202 / DSM 2259 / NBRC 100086 / M2</strain>
    </source>
</reference>
<accession>H8MXP2</accession>
<dbReference type="GO" id="GO:0016491">
    <property type="term" value="F:oxidoreductase activity"/>
    <property type="evidence" value="ECO:0007669"/>
    <property type="project" value="UniProtKB-KW"/>
</dbReference>
<dbReference type="InterPro" id="IPR057326">
    <property type="entry name" value="KR_dom"/>
</dbReference>
<dbReference type="Proteomes" id="UP000007587">
    <property type="component" value="Chromosome"/>
</dbReference>
<keyword evidence="2" id="KW-0560">Oxidoreductase</keyword>
<dbReference type="STRING" id="1144275.COCOR_06660"/>
<dbReference type="RefSeq" id="WP_014399446.1">
    <property type="nucleotide sequence ID" value="NC_017030.1"/>
</dbReference>
<feature type="domain" description="Ketoreductase" evidence="4">
    <location>
        <begin position="2"/>
        <end position="173"/>
    </location>
</feature>
<sequence>MKTILITGCSSGFGLDTARHFLEHGWKVIATMRKPREDVLPRSEHLRVLPLDVTDPASIRKLVEDAGPIDVLVNNAGVGLMGVFEGTSMETVRNTFETNTFGAMAVTQAFLPGFRQQKSGVIVNVSSGTTLKPLPLLAVYSASKAALNAFTESLALELQPLNVRVSLVIPGRSPETPFAQNAQSRGQNQGVTVPEAYAGFVRSIFEQRTAHASGPVTRSADVVEAIWRAVNDPSSPLRLPAGADAVEMARTRP</sequence>
<dbReference type="SMART" id="SM00822">
    <property type="entry name" value="PKS_KR"/>
    <property type="match status" value="1"/>
</dbReference>
<dbReference type="KEGG" id="ccx:COCOR_06660"/>
<evidence type="ECO:0000313" key="6">
    <source>
        <dbReference type="Proteomes" id="UP000007587"/>
    </source>
</evidence>
<evidence type="ECO:0000256" key="1">
    <source>
        <dbReference type="ARBA" id="ARBA00006484"/>
    </source>
</evidence>
<evidence type="ECO:0000256" key="3">
    <source>
        <dbReference type="RuleBase" id="RU000363"/>
    </source>
</evidence>
<organism evidence="5 6">
    <name type="scientific">Corallococcus coralloides (strain ATCC 25202 / DSM 2259 / NBRC 100086 / M2)</name>
    <name type="common">Myxococcus coralloides</name>
    <dbReference type="NCBI Taxonomy" id="1144275"/>
    <lineage>
        <taxon>Bacteria</taxon>
        <taxon>Pseudomonadati</taxon>
        <taxon>Myxococcota</taxon>
        <taxon>Myxococcia</taxon>
        <taxon>Myxococcales</taxon>
        <taxon>Cystobacterineae</taxon>
        <taxon>Myxococcaceae</taxon>
        <taxon>Corallococcus</taxon>
    </lineage>
</organism>
<dbReference type="PROSITE" id="PS00061">
    <property type="entry name" value="ADH_SHORT"/>
    <property type="match status" value="1"/>
</dbReference>
<dbReference type="eggNOG" id="COG1028">
    <property type="taxonomic scope" value="Bacteria"/>
</dbReference>
<reference evidence="5 6" key="1">
    <citation type="journal article" date="2012" name="J. Bacteriol.">
        <title>Complete Genome Sequence of the Fruiting Myxobacterium Corallococcus coralloides DSM 2259.</title>
        <authorList>
            <person name="Huntley S."/>
            <person name="Zhang Y."/>
            <person name="Treuner-Lange A."/>
            <person name="Kneip S."/>
            <person name="Sensen C.W."/>
            <person name="Sogaard-Andersen L."/>
        </authorList>
    </citation>
    <scope>NUCLEOTIDE SEQUENCE [LARGE SCALE GENOMIC DNA]</scope>
    <source>
        <strain evidence="6">ATCC 25202 / DSM 2259 / NBRC 100086 / M2</strain>
    </source>
</reference>
<dbReference type="InParanoid" id="H8MXP2"/>